<feature type="compositionally biased region" description="Acidic residues" evidence="1">
    <location>
        <begin position="302"/>
        <end position="313"/>
    </location>
</feature>
<reference evidence="2 3" key="1">
    <citation type="submission" date="2016-12" db="EMBL/GenBank/DDBJ databases">
        <title>The genomes of Aspergillus section Nigri reveals drivers in fungal speciation.</title>
        <authorList>
            <consortium name="DOE Joint Genome Institute"/>
            <person name="Vesth T.C."/>
            <person name="Nybo J."/>
            <person name="Theobald S."/>
            <person name="Brandl J."/>
            <person name="Frisvad J.C."/>
            <person name="Nielsen K.F."/>
            <person name="Lyhne E.K."/>
            <person name="Kogle M.E."/>
            <person name="Kuo A."/>
            <person name="Riley R."/>
            <person name="Clum A."/>
            <person name="Nolan M."/>
            <person name="Lipzen A."/>
            <person name="Salamov A."/>
            <person name="Henrissat B."/>
            <person name="Wiebenga A."/>
            <person name="De Vries R.P."/>
            <person name="Grigoriev I.V."/>
            <person name="Mortensen U.H."/>
            <person name="Andersen M.R."/>
            <person name="Baker S.E."/>
        </authorList>
    </citation>
    <scope>NUCLEOTIDE SEQUENCE [LARGE SCALE GENOMIC DNA]</scope>
    <source>
        <strain evidence="2 3">JOP 1030-1</strain>
    </source>
</reference>
<feature type="region of interest" description="Disordered" evidence="1">
    <location>
        <begin position="78"/>
        <end position="235"/>
    </location>
</feature>
<proteinExistence type="predicted"/>
<feature type="compositionally biased region" description="Basic residues" evidence="1">
    <location>
        <begin position="189"/>
        <end position="205"/>
    </location>
</feature>
<dbReference type="GeneID" id="37071756"/>
<evidence type="ECO:0000313" key="2">
    <source>
        <dbReference type="EMBL" id="PYH42320.1"/>
    </source>
</evidence>
<keyword evidence="3" id="KW-1185">Reference proteome</keyword>
<evidence type="ECO:0000256" key="1">
    <source>
        <dbReference type="SAM" id="MobiDB-lite"/>
    </source>
</evidence>
<feature type="compositionally biased region" description="Acidic residues" evidence="1">
    <location>
        <begin position="78"/>
        <end position="87"/>
    </location>
</feature>
<feature type="region of interest" description="Disordered" evidence="1">
    <location>
        <begin position="268"/>
        <end position="320"/>
    </location>
</feature>
<organism evidence="2 3">
    <name type="scientific">Aspergillus saccharolyticus JOP 1030-1</name>
    <dbReference type="NCBI Taxonomy" id="1450539"/>
    <lineage>
        <taxon>Eukaryota</taxon>
        <taxon>Fungi</taxon>
        <taxon>Dikarya</taxon>
        <taxon>Ascomycota</taxon>
        <taxon>Pezizomycotina</taxon>
        <taxon>Eurotiomycetes</taxon>
        <taxon>Eurotiomycetidae</taxon>
        <taxon>Eurotiales</taxon>
        <taxon>Aspergillaceae</taxon>
        <taxon>Aspergillus</taxon>
        <taxon>Aspergillus subgen. Circumdati</taxon>
    </lineage>
</organism>
<protein>
    <submittedName>
        <fullName evidence="2">Uncharacterized protein</fullName>
    </submittedName>
</protein>
<dbReference type="Proteomes" id="UP000248349">
    <property type="component" value="Unassembled WGS sequence"/>
</dbReference>
<dbReference type="EMBL" id="KZ821253">
    <property type="protein sequence ID" value="PYH42320.1"/>
    <property type="molecule type" value="Genomic_DNA"/>
</dbReference>
<accession>A0A318ZFD6</accession>
<feature type="compositionally biased region" description="Low complexity" evidence="1">
    <location>
        <begin position="113"/>
        <end position="123"/>
    </location>
</feature>
<dbReference type="RefSeq" id="XP_025428302.1">
    <property type="nucleotide sequence ID" value="XM_025570528.1"/>
</dbReference>
<gene>
    <name evidence="2" type="ORF">BP01DRAFT_136604</name>
</gene>
<dbReference type="AlphaFoldDB" id="A0A318ZFD6"/>
<evidence type="ECO:0000313" key="3">
    <source>
        <dbReference type="Proteomes" id="UP000248349"/>
    </source>
</evidence>
<dbReference type="OrthoDB" id="4506410at2759"/>
<feature type="compositionally biased region" description="Low complexity" evidence="1">
    <location>
        <begin position="174"/>
        <end position="188"/>
    </location>
</feature>
<name>A0A318ZFD6_9EURO</name>
<sequence length="344" mass="37699">MCLYSFLFGRPYTPSPTNSLYSAYETDGYASDVDTMMSAYSSSSELFDEEEPQTLNPQVVRRPQRMRLWDTIIDRTDEEMTLEETESPSESGSPFDGQPSFMSVDESVSGDISENVHSNSSSDSEARIHGHNTRIISRTPFRNRPTYTHLGRPEVRPGFTGVHPGPTPIPAAAPAPSTSTPAAASASSPRKRKHNPSKSKVRRAAIKPYDSSSSESESESKSEAPSSDFTFDNPPQIRSFYSAYARPDNPRPLARRAPYIDMVAAHPSLSAPLQPAITEDAADRAYEADQSDNSTDRAEFSDWSDEEEDEEAYAADRGEKVKLPWQGLSRPSAAASAAVASRGV</sequence>